<organism evidence="1 2">
    <name type="scientific">Fulvivirga marina</name>
    <dbReference type="NCBI Taxonomy" id="2494733"/>
    <lineage>
        <taxon>Bacteria</taxon>
        <taxon>Pseudomonadati</taxon>
        <taxon>Bacteroidota</taxon>
        <taxon>Cytophagia</taxon>
        <taxon>Cytophagales</taxon>
        <taxon>Fulvivirgaceae</taxon>
        <taxon>Fulvivirga</taxon>
    </lineage>
</organism>
<name>A0A937FTY6_9BACT</name>
<evidence type="ECO:0000313" key="1">
    <source>
        <dbReference type="EMBL" id="MBL6445734.1"/>
    </source>
</evidence>
<dbReference type="Proteomes" id="UP000614216">
    <property type="component" value="Unassembled WGS sequence"/>
</dbReference>
<reference evidence="1" key="1">
    <citation type="submission" date="2021-01" db="EMBL/GenBank/DDBJ databases">
        <title>Fulvivirga kasyanovii gen. nov., sp nov., a novel member of the phylum Bacteroidetes isolated from seawater in a mussel farm.</title>
        <authorList>
            <person name="Zhao L.-H."/>
            <person name="Wang Z.-J."/>
        </authorList>
    </citation>
    <scope>NUCLEOTIDE SEQUENCE</scope>
    <source>
        <strain evidence="1">29W222</strain>
    </source>
</reference>
<gene>
    <name evidence="1" type="ORF">JMN32_05400</name>
</gene>
<dbReference type="EMBL" id="JAEUGD010000018">
    <property type="protein sequence ID" value="MBL6445734.1"/>
    <property type="molecule type" value="Genomic_DNA"/>
</dbReference>
<proteinExistence type="predicted"/>
<comment type="caution">
    <text evidence="1">The sequence shown here is derived from an EMBL/GenBank/DDBJ whole genome shotgun (WGS) entry which is preliminary data.</text>
</comment>
<sequence length="110" mass="13035">MELEEGFYKVKQFGVHCLMEVIKEKGKLYYSMGAGPFLPIHDLKKYFSHPVEIIKKVSLHDPLINVKVKVMWQDMYQHHFEITSTSTKHLRKIFDTYPQLLERLKSSYSS</sequence>
<dbReference type="AlphaFoldDB" id="A0A937FTY6"/>
<keyword evidence="2" id="KW-1185">Reference proteome</keyword>
<protein>
    <submittedName>
        <fullName evidence="1">Uncharacterized protein</fullName>
    </submittedName>
</protein>
<evidence type="ECO:0000313" key="2">
    <source>
        <dbReference type="Proteomes" id="UP000614216"/>
    </source>
</evidence>
<accession>A0A937FTY6</accession>
<dbReference type="RefSeq" id="WP_202855277.1">
    <property type="nucleotide sequence ID" value="NZ_JAEUGD010000018.1"/>
</dbReference>